<dbReference type="CTD" id="390243"/>
<gene>
    <name evidence="6" type="primary">IZUMO1R</name>
</gene>
<dbReference type="GO" id="GO:0009897">
    <property type="term" value="C:external side of plasma membrane"/>
    <property type="evidence" value="ECO:0007669"/>
    <property type="project" value="TreeGrafter"/>
</dbReference>
<evidence type="ECO:0000259" key="4">
    <source>
        <dbReference type="Pfam" id="PF03024"/>
    </source>
</evidence>
<dbReference type="FunCoup" id="A0A6J3RT23">
    <property type="interactions" value="52"/>
</dbReference>
<evidence type="ECO:0000313" key="6">
    <source>
        <dbReference type="RefSeq" id="XP_033717529.1"/>
    </source>
</evidence>
<evidence type="ECO:0000256" key="1">
    <source>
        <dbReference type="ARBA" id="ARBA00007932"/>
    </source>
</evidence>
<dbReference type="InterPro" id="IPR018143">
    <property type="entry name" value="Folate_rcpt-like"/>
</dbReference>
<comment type="similarity">
    <text evidence="1">Belongs to the folate receptor family.</text>
</comment>
<dbReference type="PANTHER" id="PTHR10517">
    <property type="entry name" value="FOLATE RECEPTOR"/>
    <property type="match status" value="1"/>
</dbReference>
<dbReference type="GO" id="GO:0038023">
    <property type="term" value="F:signaling receptor activity"/>
    <property type="evidence" value="ECO:0007669"/>
    <property type="project" value="TreeGrafter"/>
</dbReference>
<reference evidence="6" key="1">
    <citation type="submission" date="2025-08" db="UniProtKB">
        <authorList>
            <consortium name="RefSeq"/>
        </authorList>
    </citation>
    <scope>IDENTIFICATION</scope>
    <source>
        <tissue evidence="6">Spleen</tissue>
    </source>
</reference>
<dbReference type="GO" id="GO:0007342">
    <property type="term" value="P:fusion of sperm to egg plasma membrane involved in single fertilization"/>
    <property type="evidence" value="ECO:0007669"/>
    <property type="project" value="TreeGrafter"/>
</dbReference>
<feature type="domain" description="Folate receptor-like" evidence="4">
    <location>
        <begin position="77"/>
        <end position="252"/>
    </location>
</feature>
<dbReference type="Pfam" id="PF03024">
    <property type="entry name" value="Folate_rec"/>
    <property type="match status" value="1"/>
</dbReference>
<organism evidence="5 6">
    <name type="scientific">Tursiops truncatus</name>
    <name type="common">Atlantic bottle-nosed dolphin</name>
    <name type="synonym">Delphinus truncatus</name>
    <dbReference type="NCBI Taxonomy" id="9739"/>
    <lineage>
        <taxon>Eukaryota</taxon>
        <taxon>Metazoa</taxon>
        <taxon>Chordata</taxon>
        <taxon>Craniata</taxon>
        <taxon>Vertebrata</taxon>
        <taxon>Euteleostomi</taxon>
        <taxon>Mammalia</taxon>
        <taxon>Eutheria</taxon>
        <taxon>Laurasiatheria</taxon>
        <taxon>Artiodactyla</taxon>
        <taxon>Whippomorpha</taxon>
        <taxon>Cetacea</taxon>
        <taxon>Odontoceti</taxon>
        <taxon>Delphinidae</taxon>
        <taxon>Tursiops</taxon>
    </lineage>
</organism>
<dbReference type="InterPro" id="IPR004269">
    <property type="entry name" value="Folate_rcpt"/>
</dbReference>
<name>A0A6J3RT23_TURTR</name>
<sequence>MTLPQIKVLEAAEVSWSLEGGLKPMPAPRDDGGRGARCPLRHRRSSPLRQAMGCWWQLLLGLWAVPPTWAGRELLNICMNAKPHKPAPSPEAKLYEECIPWKDSACCTANTSWEAHLDVSLLYNFSLVHCGLMMPDCQKHFLQAICFYECSPNLGPWIRRLDPRGQAERILDAPLCREDCEQWWADCRTSYTCKSNWHGGWTWSRGKPRCPARALCRPFLHYFPTPADLCEKIWSNSFKASPEHRTSGRCLQKWFKPAGGNPNVAVAHLFASPASPWGLSDTLLAFSLFLLLLSRELLLLAHTPVLPQLWARPGHGSLLP</sequence>
<protein>
    <submittedName>
        <fullName evidence="6">Sperm-egg fusion protein Juno</fullName>
    </submittedName>
</protein>
<keyword evidence="5" id="KW-1185">Reference proteome</keyword>
<accession>A0A6J3RT23</accession>
<dbReference type="Proteomes" id="UP000245320">
    <property type="component" value="Chromosome 8"/>
</dbReference>
<proteinExistence type="inferred from homology"/>
<evidence type="ECO:0000256" key="3">
    <source>
        <dbReference type="ARBA" id="ARBA00023157"/>
    </source>
</evidence>
<keyword evidence="2" id="KW-0732">Signal</keyword>
<dbReference type="AlphaFoldDB" id="A0A6J3RT23"/>
<dbReference type="InParanoid" id="A0A6J3RT23"/>
<dbReference type="GO" id="GO:0007155">
    <property type="term" value="P:cell adhesion"/>
    <property type="evidence" value="ECO:0007669"/>
    <property type="project" value="TreeGrafter"/>
</dbReference>
<keyword evidence="3" id="KW-1015">Disulfide bond</keyword>
<dbReference type="OrthoDB" id="567542at2759"/>
<dbReference type="PANTHER" id="PTHR10517:SF10">
    <property type="entry name" value="SPERM-EGG FUSION PROTEIN JUNO"/>
    <property type="match status" value="1"/>
</dbReference>
<dbReference type="RefSeq" id="XP_033717529.1">
    <property type="nucleotide sequence ID" value="XM_033861638.1"/>
</dbReference>
<dbReference type="GO" id="GO:0035036">
    <property type="term" value="P:sperm-egg recognition"/>
    <property type="evidence" value="ECO:0007669"/>
    <property type="project" value="TreeGrafter"/>
</dbReference>
<evidence type="ECO:0000313" key="5">
    <source>
        <dbReference type="Proteomes" id="UP000245320"/>
    </source>
</evidence>
<evidence type="ECO:0000256" key="2">
    <source>
        <dbReference type="ARBA" id="ARBA00022729"/>
    </source>
</evidence>